<accession>A0A315SLD2</accession>
<dbReference type="InterPro" id="IPR003594">
    <property type="entry name" value="HATPase_dom"/>
</dbReference>
<dbReference type="InterPro" id="IPR036097">
    <property type="entry name" value="HisK_dim/P_sf"/>
</dbReference>
<feature type="transmembrane region" description="Helical" evidence="11">
    <location>
        <begin position="21"/>
        <end position="46"/>
    </location>
</feature>
<dbReference type="InterPro" id="IPR050428">
    <property type="entry name" value="TCS_sensor_his_kinase"/>
</dbReference>
<evidence type="ECO:0000259" key="13">
    <source>
        <dbReference type="PROSITE" id="PS50885"/>
    </source>
</evidence>
<keyword evidence="9" id="KW-0902">Two-component regulatory system</keyword>
<dbReference type="CDD" id="cd06225">
    <property type="entry name" value="HAMP"/>
    <property type="match status" value="1"/>
</dbReference>
<dbReference type="SMART" id="SM00388">
    <property type="entry name" value="HisKA"/>
    <property type="match status" value="1"/>
</dbReference>
<dbReference type="Pfam" id="PF00512">
    <property type="entry name" value="HisKA"/>
    <property type="match status" value="1"/>
</dbReference>
<name>A0A315SLD2_WILMA</name>
<sequence>MSADRTRGVRAMFRRDQGVRMRSTVVATIIVALALMTGGALMLYMLHRHQDRTMYESTGSRSYEIARQIDEGGIGNIAPRLLAPTTGVDIIQVVNANGVVVFSSPDSDEDPIYPVSPGWWKTERFDVEVPGRSGTYCGQVTGAQWQGVDYNVITAVSKQPYLSGLRGTAVILAIEFPLIILIAGAAVYYFVGRALRPVTRITEQVEAITSSDLSRRVPVPTTDDQVTRLASTMNTMLERLEQSRDSQLQFVGDASHELRSPLTTLVGILDLADDTDSAVDVDTVRTILLPEALRMKTMVADLLLLARADERGIPLIVDEVDLDDIVGAEAQRLRSLGLATVVAEVTPIRVIGDSEKLTRAVRNVTDNASHHANTTITLSMSEDVGAGTATIEVADDGPGVPADARGKIFDRFYRHGNDRGRHSGGSGLGLPIAAEIARAHGGFIAVSDTPGGGATFSITIRTETTIAAETGKAAAGSPEPSLVVGQAVSGSAHSAD</sequence>
<dbReference type="SMART" id="SM00304">
    <property type="entry name" value="HAMP"/>
    <property type="match status" value="1"/>
</dbReference>
<comment type="caution">
    <text evidence="14">The sequence shown here is derived from an EMBL/GenBank/DDBJ whole genome shotgun (WGS) entry which is preliminary data.</text>
</comment>
<evidence type="ECO:0000256" key="9">
    <source>
        <dbReference type="ARBA" id="ARBA00023012"/>
    </source>
</evidence>
<organism evidence="14 15">
    <name type="scientific">Williamsia marianensis</name>
    <dbReference type="NCBI Taxonomy" id="85044"/>
    <lineage>
        <taxon>Bacteria</taxon>
        <taxon>Bacillati</taxon>
        <taxon>Actinomycetota</taxon>
        <taxon>Actinomycetes</taxon>
        <taxon>Mycobacteriales</taxon>
        <taxon>Nocardiaceae</taxon>
        <taxon>Williamsia</taxon>
    </lineage>
</organism>
<feature type="transmembrane region" description="Helical" evidence="11">
    <location>
        <begin position="169"/>
        <end position="191"/>
    </location>
</feature>
<accession>A0A495K782</accession>
<dbReference type="PRINTS" id="PR00344">
    <property type="entry name" value="BCTRLSENSOR"/>
</dbReference>
<keyword evidence="4" id="KW-0597">Phosphoprotein</keyword>
<dbReference type="CDD" id="cd00082">
    <property type="entry name" value="HisKA"/>
    <property type="match status" value="1"/>
</dbReference>
<dbReference type="Gene3D" id="1.10.287.130">
    <property type="match status" value="1"/>
</dbReference>
<dbReference type="AlphaFoldDB" id="A0A315SLD2"/>
<dbReference type="InterPro" id="IPR036890">
    <property type="entry name" value="HATPase_C_sf"/>
</dbReference>
<evidence type="ECO:0000256" key="1">
    <source>
        <dbReference type="ARBA" id="ARBA00000085"/>
    </source>
</evidence>
<dbReference type="GO" id="GO:0000155">
    <property type="term" value="F:phosphorelay sensor kinase activity"/>
    <property type="evidence" value="ECO:0007669"/>
    <property type="project" value="InterPro"/>
</dbReference>
<evidence type="ECO:0000256" key="6">
    <source>
        <dbReference type="ARBA" id="ARBA00022692"/>
    </source>
</evidence>
<dbReference type="CDD" id="cd00075">
    <property type="entry name" value="HATPase"/>
    <property type="match status" value="1"/>
</dbReference>
<reference evidence="14 15" key="1">
    <citation type="submission" date="2018-10" db="EMBL/GenBank/DDBJ databases">
        <title>Sequencing the genomes of 1000 actinobacteria strains.</title>
        <authorList>
            <person name="Klenk H.-P."/>
        </authorList>
    </citation>
    <scope>NUCLEOTIDE SEQUENCE [LARGE SCALE GENOMIC DNA]</scope>
    <source>
        <strain evidence="14 15">DSM 44343</strain>
    </source>
</reference>
<dbReference type="Pfam" id="PF02518">
    <property type="entry name" value="HATPase_c"/>
    <property type="match status" value="1"/>
</dbReference>
<evidence type="ECO:0000256" key="2">
    <source>
        <dbReference type="ARBA" id="ARBA00004236"/>
    </source>
</evidence>
<dbReference type="PROSITE" id="PS50885">
    <property type="entry name" value="HAMP"/>
    <property type="match status" value="1"/>
</dbReference>
<evidence type="ECO:0000256" key="7">
    <source>
        <dbReference type="ARBA" id="ARBA00022777"/>
    </source>
</evidence>
<dbReference type="Gene3D" id="3.30.565.10">
    <property type="entry name" value="Histidine kinase-like ATPase, C-terminal domain"/>
    <property type="match status" value="1"/>
</dbReference>
<dbReference type="SUPFAM" id="SSF47384">
    <property type="entry name" value="Homodimeric domain of signal transducing histidine kinase"/>
    <property type="match status" value="1"/>
</dbReference>
<dbReference type="InterPro" id="IPR003660">
    <property type="entry name" value="HAMP_dom"/>
</dbReference>
<gene>
    <name evidence="14" type="ORF">DFJ75_3328</name>
</gene>
<dbReference type="InterPro" id="IPR005467">
    <property type="entry name" value="His_kinase_dom"/>
</dbReference>
<dbReference type="PROSITE" id="PS50109">
    <property type="entry name" value="HIS_KIN"/>
    <property type="match status" value="1"/>
</dbReference>
<evidence type="ECO:0000313" key="14">
    <source>
        <dbReference type="EMBL" id="RKR96478.1"/>
    </source>
</evidence>
<keyword evidence="10 11" id="KW-0472">Membrane</keyword>
<protein>
    <recommendedName>
        <fullName evidence="3">histidine kinase</fullName>
        <ecNumber evidence="3">2.7.13.3</ecNumber>
    </recommendedName>
</protein>
<dbReference type="PANTHER" id="PTHR45436">
    <property type="entry name" value="SENSOR HISTIDINE KINASE YKOH"/>
    <property type="match status" value="1"/>
</dbReference>
<dbReference type="EMBL" id="RBKV01000001">
    <property type="protein sequence ID" value="RKR96478.1"/>
    <property type="molecule type" value="Genomic_DNA"/>
</dbReference>
<dbReference type="InterPro" id="IPR003661">
    <property type="entry name" value="HisK_dim/P_dom"/>
</dbReference>
<evidence type="ECO:0000256" key="10">
    <source>
        <dbReference type="ARBA" id="ARBA00023136"/>
    </source>
</evidence>
<comment type="subcellular location">
    <subcellularLocation>
        <location evidence="2">Cell membrane</location>
    </subcellularLocation>
</comment>
<dbReference type="EC" id="2.7.13.3" evidence="3"/>
<dbReference type="PANTHER" id="PTHR45436:SF5">
    <property type="entry name" value="SENSOR HISTIDINE KINASE TRCS"/>
    <property type="match status" value="1"/>
</dbReference>
<feature type="domain" description="Histidine kinase" evidence="12">
    <location>
        <begin position="253"/>
        <end position="464"/>
    </location>
</feature>
<dbReference type="SMART" id="SM00387">
    <property type="entry name" value="HATPase_c"/>
    <property type="match status" value="1"/>
</dbReference>
<evidence type="ECO:0000256" key="5">
    <source>
        <dbReference type="ARBA" id="ARBA00022679"/>
    </source>
</evidence>
<keyword evidence="7 14" id="KW-0418">Kinase</keyword>
<feature type="domain" description="HAMP" evidence="13">
    <location>
        <begin position="192"/>
        <end position="245"/>
    </location>
</feature>
<evidence type="ECO:0000313" key="15">
    <source>
        <dbReference type="Proteomes" id="UP000274762"/>
    </source>
</evidence>
<keyword evidence="8 11" id="KW-1133">Transmembrane helix</keyword>
<dbReference type="Proteomes" id="UP000274762">
    <property type="component" value="Unassembled WGS sequence"/>
</dbReference>
<evidence type="ECO:0000256" key="3">
    <source>
        <dbReference type="ARBA" id="ARBA00012438"/>
    </source>
</evidence>
<dbReference type="Pfam" id="PF00672">
    <property type="entry name" value="HAMP"/>
    <property type="match status" value="1"/>
</dbReference>
<dbReference type="SUPFAM" id="SSF55874">
    <property type="entry name" value="ATPase domain of HSP90 chaperone/DNA topoisomerase II/histidine kinase"/>
    <property type="match status" value="1"/>
</dbReference>
<dbReference type="GO" id="GO:0005886">
    <property type="term" value="C:plasma membrane"/>
    <property type="evidence" value="ECO:0007669"/>
    <property type="project" value="UniProtKB-SubCell"/>
</dbReference>
<comment type="catalytic activity">
    <reaction evidence="1">
        <text>ATP + protein L-histidine = ADP + protein N-phospho-L-histidine.</text>
        <dbReference type="EC" id="2.7.13.3"/>
    </reaction>
</comment>
<evidence type="ECO:0000259" key="12">
    <source>
        <dbReference type="PROSITE" id="PS50109"/>
    </source>
</evidence>
<evidence type="ECO:0000256" key="11">
    <source>
        <dbReference type="SAM" id="Phobius"/>
    </source>
</evidence>
<keyword evidence="5" id="KW-0808">Transferase</keyword>
<dbReference type="InterPro" id="IPR004358">
    <property type="entry name" value="Sig_transdc_His_kin-like_C"/>
</dbReference>
<keyword evidence="6 11" id="KW-0812">Transmembrane</keyword>
<evidence type="ECO:0000256" key="4">
    <source>
        <dbReference type="ARBA" id="ARBA00022553"/>
    </source>
</evidence>
<proteinExistence type="predicted"/>
<dbReference type="SUPFAM" id="SSF158472">
    <property type="entry name" value="HAMP domain-like"/>
    <property type="match status" value="1"/>
</dbReference>
<evidence type="ECO:0000256" key="8">
    <source>
        <dbReference type="ARBA" id="ARBA00022989"/>
    </source>
</evidence>